<keyword evidence="6 8" id="KW-0472">Membrane</keyword>
<dbReference type="PANTHER" id="PTHR12316:SF17">
    <property type="entry name" value="NINJURIN C, ISOFORM D"/>
    <property type="match status" value="1"/>
</dbReference>
<keyword evidence="10" id="KW-1185">Reference proteome</keyword>
<dbReference type="GO" id="GO:0042246">
    <property type="term" value="P:tissue regeneration"/>
    <property type="evidence" value="ECO:0007669"/>
    <property type="project" value="InterPro"/>
</dbReference>
<evidence type="ECO:0000256" key="1">
    <source>
        <dbReference type="ARBA" id="ARBA00004141"/>
    </source>
</evidence>
<dbReference type="STRING" id="6689.A0A423TXU6"/>
<dbReference type="OrthoDB" id="6114058at2759"/>
<comment type="similarity">
    <text evidence="2">Belongs to the ninjurin family.</text>
</comment>
<dbReference type="GO" id="GO:0016020">
    <property type="term" value="C:membrane"/>
    <property type="evidence" value="ECO:0007669"/>
    <property type="project" value="UniProtKB-SubCell"/>
</dbReference>
<protein>
    <recommendedName>
        <fullName evidence="11">Ninjurin-1</fullName>
    </recommendedName>
</protein>
<reference evidence="9 10" key="1">
    <citation type="submission" date="2018-04" db="EMBL/GenBank/DDBJ databases">
        <authorList>
            <person name="Zhang X."/>
            <person name="Yuan J."/>
            <person name="Li F."/>
            <person name="Xiang J."/>
        </authorList>
    </citation>
    <scope>NUCLEOTIDE SEQUENCE [LARGE SCALE GENOMIC DNA]</scope>
    <source>
        <tissue evidence="9">Muscle</tissue>
    </source>
</reference>
<feature type="transmembrane region" description="Helical" evidence="8">
    <location>
        <begin position="165"/>
        <end position="185"/>
    </location>
</feature>
<dbReference type="EMBL" id="QCYY01000996">
    <property type="protein sequence ID" value="ROT81270.1"/>
    <property type="molecule type" value="Genomic_DNA"/>
</dbReference>
<dbReference type="AlphaFoldDB" id="A0A423TXU6"/>
<name>A0A423TXU6_PENVA</name>
<keyword evidence="4" id="KW-0130">Cell adhesion</keyword>
<sequence>MATTEMAPIARIRETDVEDMGNGSNNPNHGIDDGLGGGFDGDSNPGPRNGSGPTPGRGRGGYAPVPTDPVKPGKKPVDVNMYATKKTVAQGMMDLALLTANANQLRYVLEAGEIGRKGTYYYVNIVLISMSIILQVMIGIALIFIGRYNVRDADHAQKADRINNWVVLGVFLITTVNVFISSFAIEPLEGVDPVLLRTISAEKTVEGL</sequence>
<feature type="compositionally biased region" description="Low complexity" evidence="7">
    <location>
        <begin position="41"/>
        <end position="52"/>
    </location>
</feature>
<accession>A0A423TXU6</accession>
<keyword evidence="5 8" id="KW-1133">Transmembrane helix</keyword>
<dbReference type="GO" id="GO:0007155">
    <property type="term" value="P:cell adhesion"/>
    <property type="evidence" value="ECO:0007669"/>
    <property type="project" value="UniProtKB-KW"/>
</dbReference>
<dbReference type="PANTHER" id="PTHR12316">
    <property type="entry name" value="NINJURIN-RELATED"/>
    <property type="match status" value="1"/>
</dbReference>
<evidence type="ECO:0000256" key="7">
    <source>
        <dbReference type="SAM" id="MobiDB-lite"/>
    </source>
</evidence>
<evidence type="ECO:0000313" key="10">
    <source>
        <dbReference type="Proteomes" id="UP000283509"/>
    </source>
</evidence>
<dbReference type="Proteomes" id="UP000283509">
    <property type="component" value="Unassembled WGS sequence"/>
</dbReference>
<feature type="transmembrane region" description="Helical" evidence="8">
    <location>
        <begin position="120"/>
        <end position="145"/>
    </location>
</feature>
<feature type="region of interest" description="Disordered" evidence="7">
    <location>
        <begin position="1"/>
        <end position="77"/>
    </location>
</feature>
<gene>
    <name evidence="9" type="ORF">C7M84_025558</name>
</gene>
<evidence type="ECO:0008006" key="11">
    <source>
        <dbReference type="Google" id="ProtNLM"/>
    </source>
</evidence>
<dbReference type="Pfam" id="PF04923">
    <property type="entry name" value="Ninjurin"/>
    <property type="match status" value="1"/>
</dbReference>
<evidence type="ECO:0000256" key="3">
    <source>
        <dbReference type="ARBA" id="ARBA00022692"/>
    </source>
</evidence>
<proteinExistence type="inferred from homology"/>
<organism evidence="9 10">
    <name type="scientific">Penaeus vannamei</name>
    <name type="common">Whiteleg shrimp</name>
    <name type="synonym">Litopenaeus vannamei</name>
    <dbReference type="NCBI Taxonomy" id="6689"/>
    <lineage>
        <taxon>Eukaryota</taxon>
        <taxon>Metazoa</taxon>
        <taxon>Ecdysozoa</taxon>
        <taxon>Arthropoda</taxon>
        <taxon>Crustacea</taxon>
        <taxon>Multicrustacea</taxon>
        <taxon>Malacostraca</taxon>
        <taxon>Eumalacostraca</taxon>
        <taxon>Eucarida</taxon>
        <taxon>Decapoda</taxon>
        <taxon>Dendrobranchiata</taxon>
        <taxon>Penaeoidea</taxon>
        <taxon>Penaeidae</taxon>
        <taxon>Penaeus</taxon>
    </lineage>
</organism>
<evidence type="ECO:0000256" key="6">
    <source>
        <dbReference type="ARBA" id="ARBA00023136"/>
    </source>
</evidence>
<evidence type="ECO:0000256" key="5">
    <source>
        <dbReference type="ARBA" id="ARBA00022989"/>
    </source>
</evidence>
<comment type="subcellular location">
    <subcellularLocation>
        <location evidence="1">Membrane</location>
        <topology evidence="1">Multi-pass membrane protein</topology>
    </subcellularLocation>
</comment>
<evidence type="ECO:0000256" key="8">
    <source>
        <dbReference type="SAM" id="Phobius"/>
    </source>
</evidence>
<keyword evidence="3 8" id="KW-0812">Transmembrane</keyword>
<evidence type="ECO:0000256" key="4">
    <source>
        <dbReference type="ARBA" id="ARBA00022889"/>
    </source>
</evidence>
<dbReference type="InterPro" id="IPR007007">
    <property type="entry name" value="Ninjurin"/>
</dbReference>
<reference evidence="9 10" key="2">
    <citation type="submission" date="2019-01" db="EMBL/GenBank/DDBJ databases">
        <title>The decoding of complex shrimp genome reveals the adaptation for benthos swimmer, frequently molting mechanism and breeding impact on genome.</title>
        <authorList>
            <person name="Sun Y."/>
            <person name="Gao Y."/>
            <person name="Yu Y."/>
        </authorList>
    </citation>
    <scope>NUCLEOTIDE SEQUENCE [LARGE SCALE GENOMIC DNA]</scope>
    <source>
        <tissue evidence="9">Muscle</tissue>
    </source>
</reference>
<evidence type="ECO:0000256" key="2">
    <source>
        <dbReference type="ARBA" id="ARBA00008141"/>
    </source>
</evidence>
<comment type="caution">
    <text evidence="9">The sequence shown here is derived from an EMBL/GenBank/DDBJ whole genome shotgun (WGS) entry which is preliminary data.</text>
</comment>
<evidence type="ECO:0000313" key="9">
    <source>
        <dbReference type="EMBL" id="ROT81270.1"/>
    </source>
</evidence>